<dbReference type="EMBL" id="GBRH01225484">
    <property type="protein sequence ID" value="JAD72411.1"/>
    <property type="molecule type" value="Transcribed_RNA"/>
</dbReference>
<protein>
    <submittedName>
        <fullName evidence="1">Uncharacterized protein</fullName>
    </submittedName>
</protein>
<evidence type="ECO:0000313" key="1">
    <source>
        <dbReference type="EMBL" id="JAD72411.1"/>
    </source>
</evidence>
<name>A0A0A9CA03_ARUDO</name>
<organism evidence="1">
    <name type="scientific">Arundo donax</name>
    <name type="common">Giant reed</name>
    <name type="synonym">Donax arundinaceus</name>
    <dbReference type="NCBI Taxonomy" id="35708"/>
    <lineage>
        <taxon>Eukaryota</taxon>
        <taxon>Viridiplantae</taxon>
        <taxon>Streptophyta</taxon>
        <taxon>Embryophyta</taxon>
        <taxon>Tracheophyta</taxon>
        <taxon>Spermatophyta</taxon>
        <taxon>Magnoliopsida</taxon>
        <taxon>Liliopsida</taxon>
        <taxon>Poales</taxon>
        <taxon>Poaceae</taxon>
        <taxon>PACMAD clade</taxon>
        <taxon>Arundinoideae</taxon>
        <taxon>Arundineae</taxon>
        <taxon>Arundo</taxon>
    </lineage>
</organism>
<proteinExistence type="predicted"/>
<accession>A0A0A9CA03</accession>
<reference evidence="1" key="2">
    <citation type="journal article" date="2015" name="Data Brief">
        <title>Shoot transcriptome of the giant reed, Arundo donax.</title>
        <authorList>
            <person name="Barrero R.A."/>
            <person name="Guerrero F.D."/>
            <person name="Moolhuijzen P."/>
            <person name="Goolsby J.A."/>
            <person name="Tidwell J."/>
            <person name="Bellgard S.E."/>
            <person name="Bellgard M.I."/>
        </authorList>
    </citation>
    <scope>NUCLEOTIDE SEQUENCE</scope>
    <source>
        <tissue evidence="1">Shoot tissue taken approximately 20 cm above the soil surface</tissue>
    </source>
</reference>
<sequence length="26" mass="3246">MWSHFGETYIIDQINRCWFCFIPSHN</sequence>
<dbReference type="AlphaFoldDB" id="A0A0A9CA03"/>
<reference evidence="1" key="1">
    <citation type="submission" date="2014-09" db="EMBL/GenBank/DDBJ databases">
        <authorList>
            <person name="Magalhaes I.L.F."/>
            <person name="Oliveira U."/>
            <person name="Santos F.R."/>
            <person name="Vidigal T.H.D.A."/>
            <person name="Brescovit A.D."/>
            <person name="Santos A.J."/>
        </authorList>
    </citation>
    <scope>NUCLEOTIDE SEQUENCE</scope>
    <source>
        <tissue evidence="1">Shoot tissue taken approximately 20 cm above the soil surface</tissue>
    </source>
</reference>